<accession>A0A9Y2KW69</accession>
<sequence length="305" mass="31966">MIHITEAQSGAAISHELAYEAVRRALIAANSSEAAIFPVVLGNASNPQNKFTIKSAADGSLAGLKVGSYFPTNDAAGLPRHDSIILLFDQTKGRIGAIVEAGKLNAYRTAAADAVATDALARSDSQVLALFGTGHQAAYEAQAIARIRPLTKIMVVGRNADRTSAFVAQLREKGLPAEGAQAETACRAADIIVTATTATKPLFQADWVRPGTHISSMGSDAIGKQELPPQLFSQSRLFCDLPEQSARIGEFQHVDAGMSLTAIGAALSDTAEGRRTAEEITIFDSSGIALQDLYIAESIIAATSS</sequence>
<proteinExistence type="predicted"/>
<evidence type="ECO:0000313" key="2">
    <source>
        <dbReference type="Proteomes" id="UP001238334"/>
    </source>
</evidence>
<reference evidence="1 2" key="1">
    <citation type="submission" date="2023-06" db="EMBL/GenBank/DDBJ databases">
        <title>Parasedimentitalea psychrophila sp. nov., a psychrophilic bacterium isolated from deep-sea sediment.</title>
        <authorList>
            <person name="Li A."/>
        </authorList>
    </citation>
    <scope>NUCLEOTIDE SEQUENCE [LARGE SCALE GENOMIC DNA]</scope>
    <source>
        <strain evidence="1 2">QS115</strain>
    </source>
</reference>
<keyword evidence="2" id="KW-1185">Reference proteome</keyword>
<dbReference type="InterPro" id="IPR036291">
    <property type="entry name" value="NAD(P)-bd_dom_sf"/>
</dbReference>
<organism evidence="1 2">
    <name type="scientific">Parasedimentitalea psychrophila</name>
    <dbReference type="NCBI Taxonomy" id="2997337"/>
    <lineage>
        <taxon>Bacteria</taxon>
        <taxon>Pseudomonadati</taxon>
        <taxon>Pseudomonadota</taxon>
        <taxon>Alphaproteobacteria</taxon>
        <taxon>Rhodobacterales</taxon>
        <taxon>Paracoccaceae</taxon>
        <taxon>Parasedimentitalea</taxon>
    </lineage>
</organism>
<dbReference type="InterPro" id="IPR003462">
    <property type="entry name" value="ODC_Mu_crystall"/>
</dbReference>
<dbReference type="RefSeq" id="WP_270919769.1">
    <property type="nucleotide sequence ID" value="NZ_CP127247.1"/>
</dbReference>
<dbReference type="AlphaFoldDB" id="A0A9Y2KW69"/>
<evidence type="ECO:0000313" key="1">
    <source>
        <dbReference type="EMBL" id="WIY23803.1"/>
    </source>
</evidence>
<dbReference type="InterPro" id="IPR023401">
    <property type="entry name" value="ODC_N"/>
</dbReference>
<dbReference type="Gene3D" id="3.30.1780.10">
    <property type="entry name" value="ornithine cyclodeaminase, domain 1"/>
    <property type="match status" value="1"/>
</dbReference>
<dbReference type="PIRSF" id="PIRSF001439">
    <property type="entry name" value="CryM"/>
    <property type="match status" value="1"/>
</dbReference>
<dbReference type="EMBL" id="CP127247">
    <property type="protein sequence ID" value="WIY23803.1"/>
    <property type="molecule type" value="Genomic_DNA"/>
</dbReference>
<dbReference type="Pfam" id="PF02423">
    <property type="entry name" value="OCD_Mu_crystall"/>
    <property type="match status" value="1"/>
</dbReference>
<gene>
    <name evidence="1" type="ORF">QPJ95_14265</name>
</gene>
<dbReference type="GO" id="GO:0005737">
    <property type="term" value="C:cytoplasm"/>
    <property type="evidence" value="ECO:0007669"/>
    <property type="project" value="TreeGrafter"/>
</dbReference>
<dbReference type="Gene3D" id="3.40.50.720">
    <property type="entry name" value="NAD(P)-binding Rossmann-like Domain"/>
    <property type="match status" value="1"/>
</dbReference>
<dbReference type="PANTHER" id="PTHR13812">
    <property type="entry name" value="KETIMINE REDUCTASE MU-CRYSTALLIN"/>
    <property type="match status" value="1"/>
</dbReference>
<dbReference type="PANTHER" id="PTHR13812:SF19">
    <property type="entry name" value="KETIMINE REDUCTASE MU-CRYSTALLIN"/>
    <property type="match status" value="1"/>
</dbReference>
<dbReference type="Proteomes" id="UP001238334">
    <property type="component" value="Chromosome"/>
</dbReference>
<protein>
    <submittedName>
        <fullName evidence="1">Ornithine cyclodeaminase family protein</fullName>
    </submittedName>
</protein>
<name>A0A9Y2KW69_9RHOB</name>
<dbReference type="KEGG" id="ppso:QPJ95_14265"/>
<dbReference type="SUPFAM" id="SSF51735">
    <property type="entry name" value="NAD(P)-binding Rossmann-fold domains"/>
    <property type="match status" value="1"/>
</dbReference>